<evidence type="ECO:0000256" key="1">
    <source>
        <dbReference type="SAM" id="MobiDB-lite"/>
    </source>
</evidence>
<organism evidence="2">
    <name type="scientific">Salix viminalis</name>
    <name type="common">Common osier</name>
    <name type="synonym">Basket willow</name>
    <dbReference type="NCBI Taxonomy" id="40686"/>
    <lineage>
        <taxon>Eukaryota</taxon>
        <taxon>Viridiplantae</taxon>
        <taxon>Streptophyta</taxon>
        <taxon>Embryophyta</taxon>
        <taxon>Tracheophyta</taxon>
        <taxon>Spermatophyta</taxon>
        <taxon>Magnoliopsida</taxon>
        <taxon>eudicotyledons</taxon>
        <taxon>Gunneridae</taxon>
        <taxon>Pentapetalae</taxon>
        <taxon>rosids</taxon>
        <taxon>fabids</taxon>
        <taxon>Malpighiales</taxon>
        <taxon>Salicaceae</taxon>
        <taxon>Saliceae</taxon>
        <taxon>Salix</taxon>
    </lineage>
</organism>
<proteinExistence type="predicted"/>
<accession>A0A6N2KW43</accession>
<evidence type="ECO:0000313" key="2">
    <source>
        <dbReference type="EMBL" id="VFU30997.1"/>
    </source>
</evidence>
<feature type="region of interest" description="Disordered" evidence="1">
    <location>
        <begin position="1"/>
        <end position="22"/>
    </location>
</feature>
<gene>
    <name evidence="2" type="ORF">SVIM_LOCUS125760</name>
</gene>
<dbReference type="EMBL" id="CAADRP010000668">
    <property type="protein sequence ID" value="VFU30997.1"/>
    <property type="molecule type" value="Genomic_DNA"/>
</dbReference>
<dbReference type="AlphaFoldDB" id="A0A6N2KW43"/>
<protein>
    <submittedName>
        <fullName evidence="2">Uncharacterized protein</fullName>
    </submittedName>
</protein>
<name>A0A6N2KW43_SALVM</name>
<sequence>MQALSAQKAHQTHPHQEKKALALALNPTHAPHPIQAPEWCPILGLIAAPEWCLGEKIVAPHLKHDYNSVCTVQQEEPEHKPATSKLSRLFRWLFTMQNDDTQHTKDEL</sequence>
<reference evidence="2" key="1">
    <citation type="submission" date="2019-03" db="EMBL/GenBank/DDBJ databases">
        <authorList>
            <person name="Mank J."/>
            <person name="Almeida P."/>
        </authorList>
    </citation>
    <scope>NUCLEOTIDE SEQUENCE</scope>
    <source>
        <strain evidence="2">78183</strain>
    </source>
</reference>